<dbReference type="PANTHER" id="PTHR10683">
    <property type="entry name" value="TRANSALDOLASE"/>
    <property type="match status" value="1"/>
</dbReference>
<protein>
    <recommendedName>
        <fullName evidence="4">Transaldolase</fullName>
    </recommendedName>
</protein>
<reference evidence="2 3" key="1">
    <citation type="submission" date="2017-09" db="EMBL/GenBank/DDBJ databases">
        <authorList>
            <consortium name="International Durum Wheat Genome Sequencing Consortium (IDWGSC)"/>
            <person name="Milanesi L."/>
        </authorList>
    </citation>
    <scope>NUCLEOTIDE SEQUENCE [LARGE SCALE GENOMIC DNA]</scope>
    <source>
        <strain evidence="3">cv. Svevo</strain>
    </source>
</reference>
<dbReference type="InterPro" id="IPR013785">
    <property type="entry name" value="Aldolase_TIM"/>
</dbReference>
<dbReference type="SUPFAM" id="SSF51569">
    <property type="entry name" value="Aldolase"/>
    <property type="match status" value="1"/>
</dbReference>
<keyword evidence="1" id="KW-0704">Schiff base</keyword>
<keyword evidence="3" id="KW-1185">Reference proteome</keyword>
<dbReference type="InterPro" id="IPR001585">
    <property type="entry name" value="TAL/FSA"/>
</dbReference>
<dbReference type="GO" id="GO:0005975">
    <property type="term" value="P:carbohydrate metabolic process"/>
    <property type="evidence" value="ECO:0007669"/>
    <property type="project" value="InterPro"/>
</dbReference>
<dbReference type="Pfam" id="PF00923">
    <property type="entry name" value="TAL_FSA"/>
    <property type="match status" value="1"/>
</dbReference>
<organism evidence="2 3">
    <name type="scientific">Triticum turgidum subsp. durum</name>
    <name type="common">Durum wheat</name>
    <name type="synonym">Triticum durum</name>
    <dbReference type="NCBI Taxonomy" id="4567"/>
    <lineage>
        <taxon>Eukaryota</taxon>
        <taxon>Viridiplantae</taxon>
        <taxon>Streptophyta</taxon>
        <taxon>Embryophyta</taxon>
        <taxon>Tracheophyta</taxon>
        <taxon>Spermatophyta</taxon>
        <taxon>Magnoliopsida</taxon>
        <taxon>Liliopsida</taxon>
        <taxon>Poales</taxon>
        <taxon>Poaceae</taxon>
        <taxon>BOP clade</taxon>
        <taxon>Pooideae</taxon>
        <taxon>Triticodae</taxon>
        <taxon>Triticeae</taxon>
        <taxon>Triticinae</taxon>
        <taxon>Triticum</taxon>
    </lineage>
</organism>
<evidence type="ECO:0000256" key="1">
    <source>
        <dbReference type="ARBA" id="ARBA00023270"/>
    </source>
</evidence>
<dbReference type="AlphaFoldDB" id="A0A9R0ZDI1"/>
<evidence type="ECO:0000313" key="3">
    <source>
        <dbReference type="Proteomes" id="UP000324705"/>
    </source>
</evidence>
<proteinExistence type="predicted"/>
<gene>
    <name evidence="2" type="ORF">TRITD_7Av1G155120</name>
</gene>
<dbReference type="Gramene" id="TRITD7Av1G155120.1">
    <property type="protein sequence ID" value="TRITD7Av1G155120.1"/>
    <property type="gene ID" value="TRITD7Av1G155120"/>
</dbReference>
<sequence length="236" mass="25440">MALSISAPTSSPFLPAPRQAGRWSSSPSSAKPAVFSLRRPVVAARAAAGNAPSSPAGAVVTELDVVSSFSEIVPDTVVFDDFEKFAPTAATVSSSLLLGIAGLPDTQFKSAIDTALVDGECNTMEKPGDRMSCYLTKALGNVGAELAHQVPGRVSTEIDARLAYDTQGIVQRVHELLQIYNEHDIPSERLLFKIPATWQGIEASRLLESEGTQTHLTFVYRYVRALCLIWSQPYFL</sequence>
<dbReference type="Gene3D" id="3.20.20.70">
    <property type="entry name" value="Aldolase class I"/>
    <property type="match status" value="1"/>
</dbReference>
<evidence type="ECO:0000313" key="2">
    <source>
        <dbReference type="EMBL" id="VAI75909.1"/>
    </source>
</evidence>
<dbReference type="Proteomes" id="UP000324705">
    <property type="component" value="Chromosome 7A"/>
</dbReference>
<dbReference type="PANTHER" id="PTHR10683:SF18">
    <property type="entry name" value="TRANSALDOLASE"/>
    <property type="match status" value="1"/>
</dbReference>
<dbReference type="EMBL" id="LT934123">
    <property type="protein sequence ID" value="VAI75909.1"/>
    <property type="molecule type" value="Genomic_DNA"/>
</dbReference>
<evidence type="ECO:0008006" key="4">
    <source>
        <dbReference type="Google" id="ProtNLM"/>
    </source>
</evidence>
<accession>A0A9R0ZDI1</accession>
<name>A0A9R0ZDI1_TRITD</name>